<organism evidence="9 10">
    <name type="scientific">Octopus sinensis</name>
    <name type="common">East Asian common octopus</name>
    <dbReference type="NCBI Taxonomy" id="2607531"/>
    <lineage>
        <taxon>Eukaryota</taxon>
        <taxon>Metazoa</taxon>
        <taxon>Spiralia</taxon>
        <taxon>Lophotrochozoa</taxon>
        <taxon>Mollusca</taxon>
        <taxon>Cephalopoda</taxon>
        <taxon>Coleoidea</taxon>
        <taxon>Octopodiformes</taxon>
        <taxon>Octopoda</taxon>
        <taxon>Incirrata</taxon>
        <taxon>Octopodidae</taxon>
        <taxon>Octopus</taxon>
    </lineage>
</organism>
<evidence type="ECO:0000256" key="4">
    <source>
        <dbReference type="ARBA" id="ARBA00022860"/>
    </source>
</evidence>
<evidence type="ECO:0000259" key="8">
    <source>
        <dbReference type="Pfam" id="PF19292"/>
    </source>
</evidence>
<dbReference type="GO" id="GO:0005964">
    <property type="term" value="C:phosphorylase kinase complex"/>
    <property type="evidence" value="ECO:0007669"/>
    <property type="project" value="TreeGrafter"/>
</dbReference>
<dbReference type="Pfam" id="PF00723">
    <property type="entry name" value="Glyco_hydro_15"/>
    <property type="match status" value="1"/>
</dbReference>
<evidence type="ECO:0000256" key="2">
    <source>
        <dbReference type="ARBA" id="ARBA00007128"/>
    </source>
</evidence>
<dbReference type="InterPro" id="IPR045583">
    <property type="entry name" value="KPBA/B_C"/>
</dbReference>
<keyword evidence="4 6" id="KW-0112">Calmodulin-binding</keyword>
<accession>A0A6P7S8C2</accession>
<dbReference type="GO" id="GO:0005977">
    <property type="term" value="P:glycogen metabolic process"/>
    <property type="evidence" value="ECO:0007669"/>
    <property type="project" value="UniProtKB-UniPathway"/>
</dbReference>
<proteinExistence type="inferred from homology"/>
<evidence type="ECO:0000256" key="1">
    <source>
        <dbReference type="ARBA" id="ARBA00005131"/>
    </source>
</evidence>
<dbReference type="InterPro" id="IPR011613">
    <property type="entry name" value="GH15-like"/>
</dbReference>
<evidence type="ECO:0000259" key="7">
    <source>
        <dbReference type="Pfam" id="PF00723"/>
    </source>
</evidence>
<evidence type="ECO:0000313" key="10">
    <source>
        <dbReference type="RefSeq" id="XP_029634440.1"/>
    </source>
</evidence>
<keyword evidence="9" id="KW-1185">Reference proteome</keyword>
<feature type="domain" description="Phosphorylase b kinase regulatory subunit alpha/beta C-terminal" evidence="8">
    <location>
        <begin position="905"/>
        <end position="1027"/>
    </location>
</feature>
<dbReference type="SUPFAM" id="SSF48208">
    <property type="entry name" value="Six-hairpin glycosidases"/>
    <property type="match status" value="1"/>
</dbReference>
<dbReference type="UniPathway" id="UPA00163"/>
<keyword evidence="6" id="KW-1003">Cell membrane</keyword>
<dbReference type="PANTHER" id="PTHR10749:SF8">
    <property type="entry name" value="PHOSPHORYLASE B KINASE REGULATORY SUBUNIT BETA"/>
    <property type="match status" value="1"/>
</dbReference>
<dbReference type="InterPro" id="IPR008928">
    <property type="entry name" value="6-hairpin_glycosidase_sf"/>
</dbReference>
<dbReference type="Proteomes" id="UP000515154">
    <property type="component" value="Linkage group LG1"/>
</dbReference>
<comment type="function">
    <text evidence="6">Phosphorylase b kinase catalyzes the phosphorylation of serine in certain substrates, including troponin I.</text>
</comment>
<keyword evidence="6" id="KW-0472">Membrane</keyword>
<dbReference type="PANTHER" id="PTHR10749">
    <property type="entry name" value="PHOSPHORYLASE B KINASE REGULATORY SUBUNIT"/>
    <property type="match status" value="1"/>
</dbReference>
<keyword evidence="6" id="KW-0449">Lipoprotein</keyword>
<sequence length="1089" mass="124738">MLKTPYIKMSLYKMENCDDRLTPRDIAMAGIKRENYEATVKKLDTYYFRLKSEISRYQSLSLGLYPECGTPDPYKASNHGHVRDSIYCAAATWCLSQAYRHIDDDQGRCQELAHNAIKTMRGVLYCWMHQNTITQNIEKFKHDQNPINALHSVFDIVTGDPVFKKDESGHLQLDVVGLYLIFLVQMITSGLQVIFSSDEVNFVQNLVFYVERAYRTPDYGMWKRGTKYNNGSTEIHASSIGFCKAALESISGVNLFGEYGASWSVIYIDIDAHNRNRTIFETILPRESNSKNTDASLLPAISWPAFGIHETYLRERAISKVLRKLSGNYGLKRYLRDGYKTVLEDESRKHYVPAEIKNFDGIECEWPMFYAYLMIEYEFKGNKALVEEYYQRLKPLLKQTGYGYLIPKYYYVPKENIENEIKNPGSTEKIPSPEGSSDGVFLWGQSVLLIAEMLREDLIHINELDPIRRYLPAPERPRFSSRYSAFQGTPDDLVIQMVLISESAELQKLLGTYGIETQTPRQVEPIQIWSPKELTKAYEYLGKNKKLQISGRPSRPFGVLSTSKIYRICGQTVLCYPLLFEISSFYLAQDLSLVVDNCKNDLAFVAKCWKLYGRPTFCMVIRQDIVQNGDFNCFLDLLSELKRGGCSGLRVRFGRLQAMISSACIEHLDFLHVLDDLEIFQPFQEKPSSLNISNMLAIPPPAHVEEEEADIKDYKNISTPELAKMLRYSETTSRTLKILNILLNKEGMDYRIEEYTIKERLERTLLIAGNKRQWAHVRLCAALLGKVVDSLAPSITSVLVRGKQITVGVFGQKEHILDKPIPPGEIKEMIFSSCKEFNISESVLQQEIIINIGKLISTSPQFFEGILRIRIGWFIYAMKLELSGQPGPKDLFSLSPQQIKQLLQRLLQRDMAQLDKSNPLMRRQIDGALNRVPKNFYDQVWKILEKTPGGVKVVGYLLPQQPTLSDMTMYEMNFSLLVEKMLSEIVDPAYRQIVVESFMVVATILDRNPELCFPQAVNMDKILENAFSQFQQDLSRDGQVEKEKITLHMFVSTQSNVKQGTISYITKSVVKQVLEGDLKTTPNEMCLLS</sequence>
<reference evidence="10 11" key="1">
    <citation type="submission" date="2025-08" db="UniProtKB">
        <authorList>
            <consortium name="RefSeq"/>
        </authorList>
    </citation>
    <scope>IDENTIFICATION</scope>
</reference>
<comment type="subcellular location">
    <subcellularLocation>
        <location evidence="6">Cell membrane</location>
        <topology evidence="6">Lipid-anchor</topology>
        <orientation evidence="6">Cytoplasmic side</orientation>
    </subcellularLocation>
</comment>
<dbReference type="RefSeq" id="XP_036364931.1">
    <property type="nucleotide sequence ID" value="XM_036509038.1"/>
</dbReference>
<dbReference type="KEGG" id="osn:115209939"/>
<protein>
    <recommendedName>
        <fullName evidence="6">Phosphorylase b kinase regulatory subunit</fullName>
    </recommendedName>
</protein>
<evidence type="ECO:0000256" key="6">
    <source>
        <dbReference type="RuleBase" id="RU364123"/>
    </source>
</evidence>
<dbReference type="InterPro" id="IPR008734">
    <property type="entry name" value="PHK_A/B_su"/>
</dbReference>
<feature type="domain" description="GH15-like" evidence="7">
    <location>
        <begin position="82"/>
        <end position="873"/>
    </location>
</feature>
<dbReference type="RefSeq" id="XP_029634440.1">
    <property type="nucleotide sequence ID" value="XM_029778580.2"/>
</dbReference>
<comment type="similarity">
    <text evidence="2 6">Belongs to the phosphorylase b kinase regulatory chain family.</text>
</comment>
<comment type="pathway">
    <text evidence="1 6">Glycan biosynthesis; glycogen metabolism.</text>
</comment>
<dbReference type="GO" id="GO:0005516">
    <property type="term" value="F:calmodulin binding"/>
    <property type="evidence" value="ECO:0007669"/>
    <property type="project" value="UniProtKB-KW"/>
</dbReference>
<name>A0A6P7S8C2_9MOLL</name>
<keyword evidence="6" id="KW-0636">Prenylation</keyword>
<gene>
    <name evidence="10 11" type="primary">LOC115209939</name>
</gene>
<keyword evidence="3 6" id="KW-0321">Glycogen metabolism</keyword>
<dbReference type="GO" id="GO:0005886">
    <property type="term" value="C:plasma membrane"/>
    <property type="evidence" value="ECO:0007669"/>
    <property type="project" value="UniProtKB-SubCell"/>
</dbReference>
<dbReference type="AlphaFoldDB" id="A0A6P7S8C2"/>
<evidence type="ECO:0000313" key="9">
    <source>
        <dbReference type="Proteomes" id="UP000515154"/>
    </source>
</evidence>
<dbReference type="Pfam" id="PF19292">
    <property type="entry name" value="KPBB_C"/>
    <property type="match status" value="1"/>
</dbReference>
<keyword evidence="5 6" id="KW-0119">Carbohydrate metabolism</keyword>
<evidence type="ECO:0000256" key="5">
    <source>
        <dbReference type="ARBA" id="ARBA00023277"/>
    </source>
</evidence>
<evidence type="ECO:0000256" key="3">
    <source>
        <dbReference type="ARBA" id="ARBA00022600"/>
    </source>
</evidence>
<evidence type="ECO:0000313" key="11">
    <source>
        <dbReference type="RefSeq" id="XP_036364931.1"/>
    </source>
</evidence>